<sequence length="394" mass="43314">MRILPEPRGSVPCLLLVSVLFSATLSLARVVEVVGYAESKTKNPHAYSGLRVTIDCKVNKGHFVTKGSGNIDDKGKFSLNIPHDIVSNDGALKEECYAQLHSAVGTPCPAHDGLEANKIVFVSKSGDKHVFGLKQNLKFSPELCVSKFFWPMPKLPPFKGFDHHWPLPPPLEIPPFLKKPCPPKLSPPEEVPPPVPVYEPPPKVELPPPVVHEPPPKVELPPPVVHEPPPKVELPPPVVHEPPPKVELPPPVPKKPFHKPPVPVHKPPVPVHKPPKKPCPPKPPKIELPPPVPVYKPPTKKPCPPKPPKIELPPPVPIYKPPPKIEHPPIYVPPVIPKKPCPPPVPVYKPPVVIPKKPCPPLPTLPPLPKFPPLPPKYIHHPKFGKWPPLPSHP</sequence>
<evidence type="ECO:0008006" key="5">
    <source>
        <dbReference type="Google" id="ProtNLM"/>
    </source>
</evidence>
<organism evidence="3 4">
    <name type="scientific">Arabis nemorensis</name>
    <dbReference type="NCBI Taxonomy" id="586526"/>
    <lineage>
        <taxon>Eukaryota</taxon>
        <taxon>Viridiplantae</taxon>
        <taxon>Streptophyta</taxon>
        <taxon>Embryophyta</taxon>
        <taxon>Tracheophyta</taxon>
        <taxon>Spermatophyta</taxon>
        <taxon>Magnoliopsida</taxon>
        <taxon>eudicotyledons</taxon>
        <taxon>Gunneridae</taxon>
        <taxon>Pentapetalae</taxon>
        <taxon>rosids</taxon>
        <taxon>malvids</taxon>
        <taxon>Brassicales</taxon>
        <taxon>Brassicaceae</taxon>
        <taxon>Arabideae</taxon>
        <taxon>Arabis</taxon>
    </lineage>
</organism>
<evidence type="ECO:0000256" key="2">
    <source>
        <dbReference type="SAM" id="SignalP"/>
    </source>
</evidence>
<keyword evidence="2" id="KW-0732">Signal</keyword>
<proteinExistence type="predicted"/>
<feature type="region of interest" description="Disordered" evidence="1">
    <location>
        <begin position="233"/>
        <end position="284"/>
    </location>
</feature>
<dbReference type="EMBL" id="CABITT030000007">
    <property type="protein sequence ID" value="VVB09623.1"/>
    <property type="molecule type" value="Genomic_DNA"/>
</dbReference>
<keyword evidence="4" id="KW-1185">Reference proteome</keyword>
<evidence type="ECO:0000313" key="3">
    <source>
        <dbReference type="EMBL" id="VVB09623.1"/>
    </source>
</evidence>
<evidence type="ECO:0000313" key="4">
    <source>
        <dbReference type="Proteomes" id="UP000489600"/>
    </source>
</evidence>
<dbReference type="AlphaFoldDB" id="A0A565C7I8"/>
<comment type="caution">
    <text evidence="3">The sequence shown here is derived from an EMBL/GenBank/DDBJ whole genome shotgun (WGS) entry which is preliminary data.</text>
</comment>
<evidence type="ECO:0000256" key="1">
    <source>
        <dbReference type="SAM" id="MobiDB-lite"/>
    </source>
</evidence>
<dbReference type="Proteomes" id="UP000489600">
    <property type="component" value="Unassembled WGS sequence"/>
</dbReference>
<reference evidence="3" key="1">
    <citation type="submission" date="2019-07" db="EMBL/GenBank/DDBJ databases">
        <authorList>
            <person name="Dittberner H."/>
        </authorList>
    </citation>
    <scope>NUCLEOTIDE SEQUENCE [LARGE SCALE GENOMIC DNA]</scope>
</reference>
<gene>
    <name evidence="3" type="ORF">ANE_LOCUS20067</name>
</gene>
<dbReference type="Pfam" id="PF01190">
    <property type="entry name" value="Pollen_Ole_e_1"/>
    <property type="match status" value="1"/>
</dbReference>
<protein>
    <recommendedName>
        <fullName evidence="5">MD-2-related lipid-recognition domain-containing protein</fullName>
    </recommendedName>
</protein>
<name>A0A565C7I8_9BRAS</name>
<dbReference type="OrthoDB" id="692967at2759"/>
<feature type="signal peptide" evidence="2">
    <location>
        <begin position="1"/>
        <end position="28"/>
    </location>
</feature>
<accession>A0A565C7I8</accession>
<dbReference type="PANTHER" id="PTHR33935:SF22">
    <property type="entry name" value="OS10G0149400 PROTEIN"/>
    <property type="match status" value="1"/>
</dbReference>
<dbReference type="PANTHER" id="PTHR33935">
    <property type="entry name" value="OS10G0148100 PROTEIN"/>
    <property type="match status" value="1"/>
</dbReference>
<feature type="chain" id="PRO_5022010239" description="MD-2-related lipid-recognition domain-containing protein" evidence="2">
    <location>
        <begin position="29"/>
        <end position="394"/>
    </location>
</feature>